<dbReference type="HOGENOM" id="CLU_2097601_0_0_1"/>
<reference evidence="1 2" key="1">
    <citation type="submission" date="2014-04" db="EMBL/GenBank/DDBJ databases">
        <authorList>
            <consortium name="DOE Joint Genome Institute"/>
            <person name="Kuo A."/>
            <person name="Kohler A."/>
            <person name="Jargeat P."/>
            <person name="Nagy L.G."/>
            <person name="Floudas D."/>
            <person name="Copeland A."/>
            <person name="Barry K.W."/>
            <person name="Cichocki N."/>
            <person name="Veneault-Fourrey C."/>
            <person name="LaButti K."/>
            <person name="Lindquist E.A."/>
            <person name="Lipzen A."/>
            <person name="Lundell T."/>
            <person name="Morin E."/>
            <person name="Murat C."/>
            <person name="Sun H."/>
            <person name="Tunlid A."/>
            <person name="Henrissat B."/>
            <person name="Grigoriev I.V."/>
            <person name="Hibbett D.S."/>
            <person name="Martin F."/>
            <person name="Nordberg H.P."/>
            <person name="Cantor M.N."/>
            <person name="Hua S.X."/>
        </authorList>
    </citation>
    <scope>NUCLEOTIDE SEQUENCE [LARGE SCALE GENOMIC DNA]</scope>
    <source>
        <strain evidence="1 2">Ve08.2h10</strain>
    </source>
</reference>
<keyword evidence="2" id="KW-1185">Reference proteome</keyword>
<reference evidence="2" key="2">
    <citation type="submission" date="2015-01" db="EMBL/GenBank/DDBJ databases">
        <title>Evolutionary Origins and Diversification of the Mycorrhizal Mutualists.</title>
        <authorList>
            <consortium name="DOE Joint Genome Institute"/>
            <consortium name="Mycorrhizal Genomics Consortium"/>
            <person name="Kohler A."/>
            <person name="Kuo A."/>
            <person name="Nagy L.G."/>
            <person name="Floudas D."/>
            <person name="Copeland A."/>
            <person name="Barry K.W."/>
            <person name="Cichocki N."/>
            <person name="Veneault-Fourrey C."/>
            <person name="LaButti K."/>
            <person name="Lindquist E.A."/>
            <person name="Lipzen A."/>
            <person name="Lundell T."/>
            <person name="Morin E."/>
            <person name="Murat C."/>
            <person name="Riley R."/>
            <person name="Ohm R."/>
            <person name="Sun H."/>
            <person name="Tunlid A."/>
            <person name="Henrissat B."/>
            <person name="Grigoriev I.V."/>
            <person name="Hibbett D.S."/>
            <person name="Martin F."/>
        </authorList>
    </citation>
    <scope>NUCLEOTIDE SEQUENCE [LARGE SCALE GENOMIC DNA]</scope>
    <source>
        <strain evidence="2">Ve08.2h10</strain>
    </source>
</reference>
<gene>
    <name evidence="1" type="ORF">PAXRUDRAFT_781916</name>
</gene>
<dbReference type="AlphaFoldDB" id="A0A0D0CYV8"/>
<protein>
    <submittedName>
        <fullName evidence="1">Uncharacterized protein</fullName>
    </submittedName>
</protein>
<dbReference type="OrthoDB" id="2677857at2759"/>
<name>A0A0D0CYV8_9AGAM</name>
<organism evidence="1 2">
    <name type="scientific">Paxillus rubicundulus Ve08.2h10</name>
    <dbReference type="NCBI Taxonomy" id="930991"/>
    <lineage>
        <taxon>Eukaryota</taxon>
        <taxon>Fungi</taxon>
        <taxon>Dikarya</taxon>
        <taxon>Basidiomycota</taxon>
        <taxon>Agaricomycotina</taxon>
        <taxon>Agaricomycetes</taxon>
        <taxon>Agaricomycetidae</taxon>
        <taxon>Boletales</taxon>
        <taxon>Paxilineae</taxon>
        <taxon>Paxillaceae</taxon>
        <taxon>Paxillus</taxon>
    </lineage>
</organism>
<accession>A0A0D0CYV8</accession>
<sequence length="116" mass="13905">MQQLLVWMWWQVAKSCKNREVSKKDPFKTLQVLTKMPKGKHNLTEEQVFSKLFYNEKIKTSFDSECAQQGVESENKKERMEILWKVTSEAWKEASQDEEVYRQVLEEKARRVLMTD</sequence>
<dbReference type="Proteomes" id="UP000054538">
    <property type="component" value="Unassembled WGS sequence"/>
</dbReference>
<evidence type="ECO:0000313" key="2">
    <source>
        <dbReference type="Proteomes" id="UP000054538"/>
    </source>
</evidence>
<proteinExistence type="predicted"/>
<dbReference type="EMBL" id="KN827511">
    <property type="protein sequence ID" value="KIK76406.1"/>
    <property type="molecule type" value="Genomic_DNA"/>
</dbReference>
<evidence type="ECO:0000313" key="1">
    <source>
        <dbReference type="EMBL" id="KIK76406.1"/>
    </source>
</evidence>
<dbReference type="InParanoid" id="A0A0D0CYV8"/>